<dbReference type="Pfam" id="PF05699">
    <property type="entry name" value="Dimer_Tnp_hAT"/>
    <property type="match status" value="1"/>
</dbReference>
<accession>A0A6L2KQQ8</accession>
<dbReference type="InterPro" id="IPR008906">
    <property type="entry name" value="HATC_C_dom"/>
</dbReference>
<sequence>MILKSSIECWWKRRSPAFPVLSLVARDILAIPISTVASESTISTGGRALDSFRSSLSSETVQALICYQDWVRSFDVVVNLEENIDDLEKFEDDESIDIGFAKCNTIVTSLKALHESFSSKKYVRKILRSIHPKWRAKVTAIEKSKDLSSLSLDELIGNLEVHEMIMKKDSELVRSKREKIKSLVLNAKKEFSDDETSMSGSKDEEYDMAIRDFKKFFNKRGGYWSDSGEENEEGTNDETCLVAQPSNEAHSNTSYSSNDNSSIDDNAVQNEQVRFVKSTENESRANGSHKERDGFLKDKETVAPSAAEEETVSNLNHNLTSKPKH</sequence>
<reference evidence="3" key="1">
    <citation type="journal article" date="2019" name="Sci. Rep.">
        <title>Draft genome of Tanacetum cinerariifolium, the natural source of mosquito coil.</title>
        <authorList>
            <person name="Yamashiro T."/>
            <person name="Shiraishi A."/>
            <person name="Satake H."/>
            <person name="Nakayama K."/>
        </authorList>
    </citation>
    <scope>NUCLEOTIDE SEQUENCE</scope>
</reference>
<protein>
    <submittedName>
        <fullName evidence="3">Zinc finger BED domain-containing protein RICESLEEPER 2-like</fullName>
    </submittedName>
</protein>
<feature type="domain" description="HAT C-terminal dimerisation" evidence="2">
    <location>
        <begin position="6"/>
        <end position="71"/>
    </location>
</feature>
<feature type="compositionally biased region" description="Polar residues" evidence="1">
    <location>
        <begin position="312"/>
        <end position="325"/>
    </location>
</feature>
<dbReference type="GO" id="GO:0046983">
    <property type="term" value="F:protein dimerization activity"/>
    <property type="evidence" value="ECO:0007669"/>
    <property type="project" value="InterPro"/>
</dbReference>
<dbReference type="EMBL" id="BKCJ010002791">
    <property type="protein sequence ID" value="GEU50952.1"/>
    <property type="molecule type" value="Genomic_DNA"/>
</dbReference>
<comment type="caution">
    <text evidence="3">The sequence shown here is derived from an EMBL/GenBank/DDBJ whole genome shotgun (WGS) entry which is preliminary data.</text>
</comment>
<gene>
    <name evidence="3" type="ORF">Tci_022930</name>
</gene>
<dbReference type="InterPro" id="IPR012337">
    <property type="entry name" value="RNaseH-like_sf"/>
</dbReference>
<evidence type="ECO:0000259" key="2">
    <source>
        <dbReference type="Pfam" id="PF05699"/>
    </source>
</evidence>
<dbReference type="AlphaFoldDB" id="A0A6L2KQQ8"/>
<evidence type="ECO:0000313" key="3">
    <source>
        <dbReference type="EMBL" id="GEU50952.1"/>
    </source>
</evidence>
<proteinExistence type="predicted"/>
<feature type="region of interest" description="Disordered" evidence="1">
    <location>
        <begin position="246"/>
        <end position="325"/>
    </location>
</feature>
<name>A0A6L2KQQ8_TANCI</name>
<dbReference type="PANTHER" id="PTHR23272:SF161">
    <property type="entry name" value="ZINC FINGER BED DOMAIN-CONTAINING PROTEIN RICESLEEPER 1-LIKE"/>
    <property type="match status" value="1"/>
</dbReference>
<feature type="compositionally biased region" description="Basic and acidic residues" evidence="1">
    <location>
        <begin position="277"/>
        <end position="301"/>
    </location>
</feature>
<dbReference type="SUPFAM" id="SSF53098">
    <property type="entry name" value="Ribonuclease H-like"/>
    <property type="match status" value="1"/>
</dbReference>
<evidence type="ECO:0000256" key="1">
    <source>
        <dbReference type="SAM" id="MobiDB-lite"/>
    </source>
</evidence>
<feature type="compositionally biased region" description="Low complexity" evidence="1">
    <location>
        <begin position="251"/>
        <end position="266"/>
    </location>
</feature>
<dbReference type="PANTHER" id="PTHR23272">
    <property type="entry name" value="BED FINGER-RELATED"/>
    <property type="match status" value="1"/>
</dbReference>
<organism evidence="3">
    <name type="scientific">Tanacetum cinerariifolium</name>
    <name type="common">Dalmatian daisy</name>
    <name type="synonym">Chrysanthemum cinerariifolium</name>
    <dbReference type="NCBI Taxonomy" id="118510"/>
    <lineage>
        <taxon>Eukaryota</taxon>
        <taxon>Viridiplantae</taxon>
        <taxon>Streptophyta</taxon>
        <taxon>Embryophyta</taxon>
        <taxon>Tracheophyta</taxon>
        <taxon>Spermatophyta</taxon>
        <taxon>Magnoliopsida</taxon>
        <taxon>eudicotyledons</taxon>
        <taxon>Gunneridae</taxon>
        <taxon>Pentapetalae</taxon>
        <taxon>asterids</taxon>
        <taxon>campanulids</taxon>
        <taxon>Asterales</taxon>
        <taxon>Asteraceae</taxon>
        <taxon>Asteroideae</taxon>
        <taxon>Anthemideae</taxon>
        <taxon>Anthemidinae</taxon>
        <taxon>Tanacetum</taxon>
    </lineage>
</organism>
<dbReference type="Pfam" id="PF14223">
    <property type="entry name" value="Retrotran_gag_2"/>
    <property type="match status" value="1"/>
</dbReference>